<evidence type="ECO:0000313" key="2">
    <source>
        <dbReference type="EMBL" id="CDD12168.1"/>
    </source>
</evidence>
<feature type="region of interest" description="Disordered" evidence="1">
    <location>
        <begin position="1"/>
        <end position="30"/>
    </location>
</feature>
<dbReference type="Proteomes" id="UP000014937">
    <property type="component" value="Unassembled WGS sequence"/>
</dbReference>
<dbReference type="EMBL" id="CBGL010000114">
    <property type="protein sequence ID" value="CDD12168.1"/>
    <property type="molecule type" value="Genomic_DNA"/>
</dbReference>
<protein>
    <submittedName>
        <fullName evidence="2">Uncharacterized protein</fullName>
    </submittedName>
</protein>
<dbReference type="HOGENOM" id="CLU_3404777_0_0_9"/>
<sequence length="30" mass="3417">MKSLRDKGFESQALGKDVEKGIFQMNHGKH</sequence>
<reference evidence="2" key="1">
    <citation type="submission" date="2012-11" db="EMBL/GenBank/DDBJ databases">
        <title>Dependencies among metagenomic species, viruses, plasmids and units of genetic variation.</title>
        <authorList>
            <person name="Nielsen H.B."/>
            <person name="Almeida M."/>
            <person name="Juncker A.S."/>
            <person name="Rasmussen S."/>
            <person name="Li J."/>
            <person name="Sunagawa S."/>
            <person name="Plichta D."/>
            <person name="Gautier L."/>
            <person name="Le Chatelier E."/>
            <person name="Peletier E."/>
            <person name="Bonde I."/>
            <person name="Nielsen T."/>
            <person name="Manichanh C."/>
            <person name="Arumugam M."/>
            <person name="Batto J."/>
            <person name="Santos M.B.Q.D."/>
            <person name="Blom N."/>
            <person name="Borruel N."/>
            <person name="Burgdorf K.S."/>
            <person name="Boumezbeur F."/>
            <person name="Casellas F."/>
            <person name="Dore J."/>
            <person name="Guarner F."/>
            <person name="Hansen T."/>
            <person name="Hildebrand F."/>
            <person name="Kaas R.S."/>
            <person name="Kennedy S."/>
            <person name="Kristiansen K."/>
            <person name="Kultima J.R."/>
            <person name="Leonard P."/>
            <person name="Levenez F."/>
            <person name="Lund O."/>
            <person name="Moumen B."/>
            <person name="Le Paslier D."/>
            <person name="Pons N."/>
            <person name="Pedersen O."/>
            <person name="Prifti E."/>
            <person name="Qin J."/>
            <person name="Raes J."/>
            <person name="Tap J."/>
            <person name="Tims S."/>
            <person name="Ussery D.W."/>
            <person name="Yamada T."/>
            <person name="MetaHit consortium"/>
            <person name="Renault P."/>
            <person name="Sicheritz-Ponten T."/>
            <person name="Bork P."/>
            <person name="Wang J."/>
            <person name="Brunak S."/>
            <person name="Ehrlich S.D."/>
        </authorList>
    </citation>
    <scope>NUCLEOTIDE SEQUENCE [LARGE SCALE GENOMIC DNA]</scope>
</reference>
<dbReference type="AlphaFoldDB" id="R6WLY8"/>
<evidence type="ECO:0000313" key="3">
    <source>
        <dbReference type="Proteomes" id="UP000014937"/>
    </source>
</evidence>
<organism evidence="2 3">
    <name type="scientific">Phascolarctobacterium succinatutens CAG:287</name>
    <dbReference type="NCBI Taxonomy" id="1263101"/>
    <lineage>
        <taxon>Bacteria</taxon>
        <taxon>Bacillati</taxon>
        <taxon>Bacillota</taxon>
        <taxon>Negativicutes</taxon>
        <taxon>Acidaminococcales</taxon>
        <taxon>Acidaminococcaceae</taxon>
        <taxon>Phascolarctobacterium</taxon>
    </lineage>
</organism>
<accession>R6WLY8</accession>
<name>R6WLY8_9FIRM</name>
<evidence type="ECO:0000256" key="1">
    <source>
        <dbReference type="SAM" id="MobiDB-lite"/>
    </source>
</evidence>
<comment type="caution">
    <text evidence="2">The sequence shown here is derived from an EMBL/GenBank/DDBJ whole genome shotgun (WGS) entry which is preliminary data.</text>
</comment>
<proteinExistence type="predicted"/>
<gene>
    <name evidence="2" type="ORF">BN587_00877</name>
</gene>